<evidence type="ECO:0000256" key="4">
    <source>
        <dbReference type="ARBA" id="ARBA00023002"/>
    </source>
</evidence>
<dbReference type="SUPFAM" id="SSF53706">
    <property type="entry name" value="Formate dehydrogenase/DMSO reductase, domains 1-3"/>
    <property type="match status" value="1"/>
</dbReference>
<evidence type="ECO:0000313" key="6">
    <source>
        <dbReference type="EMBL" id="KAB7519607.1"/>
    </source>
</evidence>
<keyword evidence="2" id="KW-0500">Molybdenum</keyword>
<evidence type="ECO:0000259" key="5">
    <source>
        <dbReference type="Pfam" id="PF00384"/>
    </source>
</evidence>
<evidence type="ECO:0000256" key="1">
    <source>
        <dbReference type="ARBA" id="ARBA00001942"/>
    </source>
</evidence>
<sequence>KYPDIKMIYNGFANSHTRQPQRESAIRAWQKPECIVVHEMFWTPTARMADIVLPISTPAECMDMTTSEDGRFLIPMKPAIKPQYESKPTYDAFAFIAGKLG</sequence>
<feature type="non-terminal residue" evidence="6">
    <location>
        <position position="101"/>
    </location>
</feature>
<evidence type="ECO:0000313" key="7">
    <source>
        <dbReference type="Proteomes" id="UP000429785"/>
    </source>
</evidence>
<dbReference type="InterPro" id="IPR006655">
    <property type="entry name" value="Mopterin_OxRdtase_prok_CS"/>
</dbReference>
<dbReference type="RefSeq" id="WP_152132988.1">
    <property type="nucleotide sequence ID" value="NZ_WELG01000224.1"/>
</dbReference>
<proteinExistence type="predicted"/>
<dbReference type="EMBL" id="WELG01000224">
    <property type="protein sequence ID" value="KAB7519607.1"/>
    <property type="molecule type" value="Genomic_DNA"/>
</dbReference>
<dbReference type="InterPro" id="IPR006656">
    <property type="entry name" value="Mopterin_OxRdtase"/>
</dbReference>
<dbReference type="GO" id="GO:0009055">
    <property type="term" value="F:electron transfer activity"/>
    <property type="evidence" value="ECO:0007669"/>
    <property type="project" value="TreeGrafter"/>
</dbReference>
<comment type="cofactor">
    <cofactor evidence="1">
        <name>Mo-bis(molybdopterin guanine dinucleotide)</name>
        <dbReference type="ChEBI" id="CHEBI:60539"/>
    </cofactor>
</comment>
<dbReference type="Proteomes" id="UP000429785">
    <property type="component" value="Unassembled WGS sequence"/>
</dbReference>
<dbReference type="PANTHER" id="PTHR43742:SF10">
    <property type="entry name" value="TRIMETHYLAMINE-N-OXIDE REDUCTASE 2"/>
    <property type="match status" value="1"/>
</dbReference>
<dbReference type="AlphaFoldDB" id="A0A6I1DWZ2"/>
<accession>A0A6I1DWZ2</accession>
<dbReference type="Pfam" id="PF00384">
    <property type="entry name" value="Molybdopterin"/>
    <property type="match status" value="1"/>
</dbReference>
<keyword evidence="4" id="KW-0560">Oxidoreductase</keyword>
<evidence type="ECO:0000256" key="3">
    <source>
        <dbReference type="ARBA" id="ARBA00022723"/>
    </source>
</evidence>
<dbReference type="GO" id="GO:0030151">
    <property type="term" value="F:molybdenum ion binding"/>
    <property type="evidence" value="ECO:0007669"/>
    <property type="project" value="TreeGrafter"/>
</dbReference>
<dbReference type="InterPro" id="IPR050612">
    <property type="entry name" value="Prok_Mopterin_Oxidored"/>
</dbReference>
<feature type="non-terminal residue" evidence="6">
    <location>
        <position position="1"/>
    </location>
</feature>
<comment type="caution">
    <text evidence="6">The sequence shown here is derived from an EMBL/GenBank/DDBJ whole genome shotgun (WGS) entry which is preliminary data.</text>
</comment>
<dbReference type="GO" id="GO:0009061">
    <property type="term" value="P:anaerobic respiration"/>
    <property type="evidence" value="ECO:0007669"/>
    <property type="project" value="TreeGrafter"/>
</dbReference>
<dbReference type="Gene3D" id="3.40.50.740">
    <property type="match status" value="1"/>
</dbReference>
<dbReference type="GO" id="GO:0016491">
    <property type="term" value="F:oxidoreductase activity"/>
    <property type="evidence" value="ECO:0007669"/>
    <property type="project" value="UniProtKB-KW"/>
</dbReference>
<dbReference type="OrthoDB" id="9805142at2"/>
<feature type="domain" description="Molybdopterin oxidoreductase" evidence="5">
    <location>
        <begin position="5"/>
        <end position="96"/>
    </location>
</feature>
<protein>
    <submittedName>
        <fullName evidence="6">Molybdopterin-dependent oxidoreductase</fullName>
    </submittedName>
</protein>
<dbReference type="PROSITE" id="PS00490">
    <property type="entry name" value="MOLYBDOPTERIN_PROK_2"/>
    <property type="match status" value="1"/>
</dbReference>
<keyword evidence="3" id="KW-0479">Metal-binding</keyword>
<reference evidence="6 7" key="1">
    <citation type="submission" date="2019-10" db="EMBL/GenBank/DDBJ databases">
        <title>Muricauda olearia CL-SS4 JCM15563 genome.</title>
        <authorList>
            <person name="Liu L."/>
        </authorList>
    </citation>
    <scope>NUCLEOTIDE SEQUENCE [LARGE SCALE GENOMIC DNA]</scope>
    <source>
        <strain evidence="6 7">CL-SS4</strain>
    </source>
</reference>
<organism evidence="6 7">
    <name type="scientific">Flagellimonas olearia</name>
    <dbReference type="NCBI Taxonomy" id="552546"/>
    <lineage>
        <taxon>Bacteria</taxon>
        <taxon>Pseudomonadati</taxon>
        <taxon>Bacteroidota</taxon>
        <taxon>Flavobacteriia</taxon>
        <taxon>Flavobacteriales</taxon>
        <taxon>Flavobacteriaceae</taxon>
        <taxon>Flagellimonas</taxon>
    </lineage>
</organism>
<gene>
    <name evidence="6" type="ORF">F8C76_18540</name>
</gene>
<name>A0A6I1DWZ2_9FLAO</name>
<dbReference type="PANTHER" id="PTHR43742">
    <property type="entry name" value="TRIMETHYLAMINE-N-OXIDE REDUCTASE"/>
    <property type="match status" value="1"/>
</dbReference>
<dbReference type="GO" id="GO:0030288">
    <property type="term" value="C:outer membrane-bounded periplasmic space"/>
    <property type="evidence" value="ECO:0007669"/>
    <property type="project" value="TreeGrafter"/>
</dbReference>
<evidence type="ECO:0000256" key="2">
    <source>
        <dbReference type="ARBA" id="ARBA00022505"/>
    </source>
</evidence>